<dbReference type="PROSITE" id="PS50176">
    <property type="entry name" value="ARM_REPEAT"/>
    <property type="match status" value="1"/>
</dbReference>
<dbReference type="Proteomes" id="UP000807115">
    <property type="component" value="Chromosome 2"/>
</dbReference>
<evidence type="ECO:0000313" key="4">
    <source>
        <dbReference type="EMBL" id="KAG0545358.1"/>
    </source>
</evidence>
<feature type="region of interest" description="Disordered" evidence="2">
    <location>
        <begin position="1"/>
        <end position="23"/>
    </location>
</feature>
<dbReference type="AlphaFoldDB" id="A0A921RT20"/>
<gene>
    <name evidence="4" type="ORF">BDA96_02G354800</name>
</gene>
<protein>
    <recommendedName>
        <fullName evidence="3">DUF7032 domain-containing protein</fullName>
    </recommendedName>
</protein>
<evidence type="ECO:0000256" key="2">
    <source>
        <dbReference type="SAM" id="MobiDB-lite"/>
    </source>
</evidence>
<feature type="domain" description="DUF7032" evidence="3">
    <location>
        <begin position="116"/>
        <end position="228"/>
    </location>
</feature>
<dbReference type="Gene3D" id="1.25.10.10">
    <property type="entry name" value="Leucine-rich Repeat Variant"/>
    <property type="match status" value="2"/>
</dbReference>
<dbReference type="PANTHER" id="PTHR46043:SF5">
    <property type="entry name" value="ARM REPEAT SUPERFAMILY PROTEIN"/>
    <property type="match status" value="1"/>
</dbReference>
<evidence type="ECO:0000256" key="1">
    <source>
        <dbReference type="PROSITE-ProRule" id="PRU00259"/>
    </source>
</evidence>
<dbReference type="Pfam" id="PF23005">
    <property type="entry name" value="DUF7032"/>
    <property type="match status" value="1"/>
</dbReference>
<feature type="compositionally biased region" description="Low complexity" evidence="2">
    <location>
        <begin position="1"/>
        <end position="15"/>
    </location>
</feature>
<dbReference type="InterPro" id="IPR011989">
    <property type="entry name" value="ARM-like"/>
</dbReference>
<dbReference type="InterPro" id="IPR054296">
    <property type="entry name" value="DUF7032"/>
</dbReference>
<proteinExistence type="predicted"/>
<feature type="repeat" description="ARM" evidence="1">
    <location>
        <begin position="337"/>
        <end position="381"/>
    </location>
</feature>
<dbReference type="InterPro" id="IPR016024">
    <property type="entry name" value="ARM-type_fold"/>
</dbReference>
<reference evidence="4" key="1">
    <citation type="journal article" date="2019" name="BMC Genomics">
        <title>A new reference genome for Sorghum bicolor reveals high levels of sequence similarity between sweet and grain genotypes: implications for the genetics of sugar metabolism.</title>
        <authorList>
            <person name="Cooper E.A."/>
            <person name="Brenton Z.W."/>
            <person name="Flinn B.S."/>
            <person name="Jenkins J."/>
            <person name="Shu S."/>
            <person name="Flowers D."/>
            <person name="Luo F."/>
            <person name="Wang Y."/>
            <person name="Xia P."/>
            <person name="Barry K."/>
            <person name="Daum C."/>
            <person name="Lipzen A."/>
            <person name="Yoshinaga Y."/>
            <person name="Schmutz J."/>
            <person name="Saski C."/>
            <person name="Vermerris W."/>
            <person name="Kresovich S."/>
        </authorList>
    </citation>
    <scope>NUCLEOTIDE SEQUENCE</scope>
</reference>
<dbReference type="InterPro" id="IPR000225">
    <property type="entry name" value="Armadillo"/>
</dbReference>
<comment type="caution">
    <text evidence="4">The sequence shown here is derived from an EMBL/GenBank/DDBJ whole genome shotgun (WGS) entry which is preliminary data.</text>
</comment>
<accession>A0A921RT20</accession>
<reference evidence="4" key="2">
    <citation type="submission" date="2020-10" db="EMBL/GenBank/DDBJ databases">
        <authorList>
            <person name="Cooper E.A."/>
            <person name="Brenton Z.W."/>
            <person name="Flinn B.S."/>
            <person name="Jenkins J."/>
            <person name="Shu S."/>
            <person name="Flowers D."/>
            <person name="Luo F."/>
            <person name="Wang Y."/>
            <person name="Xia P."/>
            <person name="Barry K."/>
            <person name="Daum C."/>
            <person name="Lipzen A."/>
            <person name="Yoshinaga Y."/>
            <person name="Schmutz J."/>
            <person name="Saski C."/>
            <person name="Vermerris W."/>
            <person name="Kresovich S."/>
        </authorList>
    </citation>
    <scope>NUCLEOTIDE SEQUENCE</scope>
</reference>
<dbReference type="SUPFAM" id="SSF48371">
    <property type="entry name" value="ARM repeat"/>
    <property type="match status" value="1"/>
</dbReference>
<name>A0A921RT20_SORBI</name>
<dbReference type="SMART" id="SM00185">
    <property type="entry name" value="ARM"/>
    <property type="match status" value="7"/>
</dbReference>
<evidence type="ECO:0000259" key="3">
    <source>
        <dbReference type="Pfam" id="PF23005"/>
    </source>
</evidence>
<evidence type="ECO:0000313" key="5">
    <source>
        <dbReference type="Proteomes" id="UP000807115"/>
    </source>
</evidence>
<dbReference type="EMBL" id="CM027681">
    <property type="protein sequence ID" value="KAG0545358.1"/>
    <property type="molecule type" value="Genomic_DNA"/>
</dbReference>
<dbReference type="PANTHER" id="PTHR46043">
    <property type="entry name" value="ARM REPEAT SUPERFAMILY PROTEIN"/>
    <property type="match status" value="1"/>
</dbReference>
<sequence>MHQQLRARAASAPPAGAGGSAAFCWTHPPPPPLTTLKTPKRQRSVAFQFSTTVHLHAARIAVPVSLVRRRANRCSSGCESCGLQRMGEAGEEESAAPPAEVSRQAELDEQRRLVEALEAISSLVSASLSATLFPLKWQLIRDRLNRLHAGLADITVPVGDENGEDRCDAFANLLRDVAAAAREARELVPRSQGRHYGGGKLRLRSDLDVLAAALDAHVARLDEVYASGALTRARALVVPRPGAGATRDDVRFYVRDLFARLRVGGAEMRREAAAALTEALRDDEKCVRVVASDVADGVGVLVALLECPDARVQEEALEAVSVIAGSDPHRGDLVVGGAIAPVVRVLDGGAGSEAAKETAARVLCKLTENSDNAWAVAAHGGVTALLDLCADHGASGGELVCAACRVLRSLAGVDEIRKYMVADAGAVPVLVSLSQRATDDAARIQAMELLAAMGTGDSSAREAVVEEGAVESLVRALDPSRQQIPSSSSSSSSKVREVALRAIDALCLSPPTSTDRLLAAGFLDRVLSLLRNGETTLQHCALKAAHRLCQVSEETKKAMGDAGFMPELVSVLGASKSHEAREMAAESLCALVSVHRNRKRFVQEDRDVARVLQLLGPDEEKPTPAKRFLLSTVMHLTDSSSGRRKIMSSEHVRNLEKLAETDVPDAKRIVKRLGGSRLRSIFHGIWSL</sequence>
<organism evidence="4 5">
    <name type="scientific">Sorghum bicolor</name>
    <name type="common">Sorghum</name>
    <name type="synonym">Sorghum vulgare</name>
    <dbReference type="NCBI Taxonomy" id="4558"/>
    <lineage>
        <taxon>Eukaryota</taxon>
        <taxon>Viridiplantae</taxon>
        <taxon>Streptophyta</taxon>
        <taxon>Embryophyta</taxon>
        <taxon>Tracheophyta</taxon>
        <taxon>Spermatophyta</taxon>
        <taxon>Magnoliopsida</taxon>
        <taxon>Liliopsida</taxon>
        <taxon>Poales</taxon>
        <taxon>Poaceae</taxon>
        <taxon>PACMAD clade</taxon>
        <taxon>Panicoideae</taxon>
        <taxon>Andropogonodae</taxon>
        <taxon>Andropogoneae</taxon>
        <taxon>Sorghinae</taxon>
        <taxon>Sorghum</taxon>
    </lineage>
</organism>